<dbReference type="EMBL" id="QXJM01000030">
    <property type="protein sequence ID" value="RIE03797.1"/>
    <property type="molecule type" value="Genomic_DNA"/>
</dbReference>
<dbReference type="CDD" id="cd03801">
    <property type="entry name" value="GT4_PimA-like"/>
    <property type="match status" value="1"/>
</dbReference>
<reference evidence="1 2" key="1">
    <citation type="submission" date="2018-09" db="EMBL/GenBank/DDBJ databases">
        <title>Cohnella cavernae sp. nov., isolated from a karst cave.</title>
        <authorList>
            <person name="Zhu H."/>
        </authorList>
    </citation>
    <scope>NUCLEOTIDE SEQUENCE [LARGE SCALE GENOMIC DNA]</scope>
    <source>
        <strain evidence="1 2">K2E09-144</strain>
    </source>
</reference>
<dbReference type="PANTHER" id="PTHR45947:SF3">
    <property type="entry name" value="SULFOQUINOVOSYL TRANSFERASE SQD2"/>
    <property type="match status" value="1"/>
</dbReference>
<dbReference type="GO" id="GO:0016757">
    <property type="term" value="F:glycosyltransferase activity"/>
    <property type="evidence" value="ECO:0007669"/>
    <property type="project" value="TreeGrafter"/>
</dbReference>
<dbReference type="AlphaFoldDB" id="A0A398CV80"/>
<proteinExistence type="predicted"/>
<dbReference type="Pfam" id="PF13692">
    <property type="entry name" value="Glyco_trans_1_4"/>
    <property type="match status" value="1"/>
</dbReference>
<dbReference type="OrthoDB" id="9797829at2"/>
<dbReference type="SUPFAM" id="SSF53756">
    <property type="entry name" value="UDP-Glycosyltransferase/glycogen phosphorylase"/>
    <property type="match status" value="1"/>
</dbReference>
<comment type="caution">
    <text evidence="1">The sequence shown here is derived from an EMBL/GenBank/DDBJ whole genome shotgun (WGS) entry which is preliminary data.</text>
</comment>
<sequence length="232" mass="26343">MALLYLLELLSSLRADVTLFNSRDTRKLYPRRKKDRIVHLPVDTRVFYPIDSSEKMADPPTLLFVGGLDSRKRGGWLLELFVTRIRPALPNARLWMVCDPGKPCEGVEYFQHASIEQLAELYRRANVFCMPSTYEGFGIPYLEAMASGTLVVTTPNPGAEELLEDGRYGWIVSDEELADALIRALERPESHAKWTEPALEWARSHDWSVMLQQFLNEEPVIKNADSFAAKGG</sequence>
<dbReference type="PANTHER" id="PTHR45947">
    <property type="entry name" value="SULFOQUINOVOSYL TRANSFERASE SQD2"/>
    <property type="match status" value="1"/>
</dbReference>
<keyword evidence="2" id="KW-1185">Reference proteome</keyword>
<dbReference type="InterPro" id="IPR050194">
    <property type="entry name" value="Glycosyltransferase_grp1"/>
</dbReference>
<name>A0A398CV80_9BACL</name>
<evidence type="ECO:0000313" key="1">
    <source>
        <dbReference type="EMBL" id="RIE03797.1"/>
    </source>
</evidence>
<dbReference type="RefSeq" id="WP_119148869.1">
    <property type="nucleotide sequence ID" value="NZ_QXJM01000030.1"/>
</dbReference>
<accession>A0A398CV80</accession>
<dbReference type="Proteomes" id="UP000266340">
    <property type="component" value="Unassembled WGS sequence"/>
</dbReference>
<keyword evidence="1" id="KW-0808">Transferase</keyword>
<protein>
    <submittedName>
        <fullName evidence="1">Glycosyltransferase</fullName>
    </submittedName>
</protein>
<dbReference type="Gene3D" id="3.40.50.2000">
    <property type="entry name" value="Glycogen Phosphorylase B"/>
    <property type="match status" value="2"/>
</dbReference>
<gene>
    <name evidence="1" type="ORF">D3H35_09595</name>
</gene>
<organism evidence="1 2">
    <name type="scientific">Cohnella faecalis</name>
    <dbReference type="NCBI Taxonomy" id="2315694"/>
    <lineage>
        <taxon>Bacteria</taxon>
        <taxon>Bacillati</taxon>
        <taxon>Bacillota</taxon>
        <taxon>Bacilli</taxon>
        <taxon>Bacillales</taxon>
        <taxon>Paenibacillaceae</taxon>
        <taxon>Cohnella</taxon>
    </lineage>
</organism>
<evidence type="ECO:0000313" key="2">
    <source>
        <dbReference type="Proteomes" id="UP000266340"/>
    </source>
</evidence>